<name>A0A165IHT3_XYLHT</name>
<comment type="catalytic activity">
    <reaction evidence="5">
        <text>a 3-demethylubiquinol + S-adenosyl-L-methionine = a ubiquinol + S-adenosyl-L-homocysteine + H(+)</text>
        <dbReference type="Rhea" id="RHEA:44380"/>
        <dbReference type="Rhea" id="RHEA-COMP:9566"/>
        <dbReference type="Rhea" id="RHEA-COMP:10914"/>
        <dbReference type="ChEBI" id="CHEBI:15378"/>
        <dbReference type="ChEBI" id="CHEBI:17976"/>
        <dbReference type="ChEBI" id="CHEBI:57856"/>
        <dbReference type="ChEBI" id="CHEBI:59789"/>
        <dbReference type="ChEBI" id="CHEBI:84422"/>
        <dbReference type="EC" id="2.1.1.64"/>
    </reaction>
</comment>
<dbReference type="InterPro" id="IPR010233">
    <property type="entry name" value="UbiG_MeTrfase"/>
</dbReference>
<keyword evidence="5" id="KW-0479">Metal-binding</keyword>
<keyword evidence="5" id="KW-0496">Mitochondrion</keyword>
<dbReference type="GO" id="GO:0046872">
    <property type="term" value="F:metal ion binding"/>
    <property type="evidence" value="ECO:0007669"/>
    <property type="project" value="UniProtKB-KW"/>
</dbReference>
<feature type="binding site" evidence="5">
    <location>
        <position position="260"/>
    </location>
    <ligand>
        <name>Mg(2+)</name>
        <dbReference type="ChEBI" id="CHEBI:18420"/>
    </ligand>
</feature>
<dbReference type="CDD" id="cd02440">
    <property type="entry name" value="AdoMet_MTases"/>
    <property type="match status" value="1"/>
</dbReference>
<evidence type="ECO:0000256" key="3">
    <source>
        <dbReference type="ARBA" id="ARBA00022688"/>
    </source>
</evidence>
<proteinExistence type="inferred from homology"/>
<dbReference type="EC" id="2.1.1.64" evidence="5"/>
<dbReference type="EC" id="2.1.1.114" evidence="5"/>
<comment type="cofactor">
    <cofactor evidence="5">
        <name>Mg(2+)</name>
        <dbReference type="ChEBI" id="CHEBI:18420"/>
    </cofactor>
</comment>
<dbReference type="RefSeq" id="XP_018190474.1">
    <property type="nucleotide sequence ID" value="XM_018334082.1"/>
</dbReference>
<dbReference type="GeneID" id="28899219"/>
<sequence>MSSRKVPCLLRGGRKWCNGPSGARRSFALSSRKTSSARILNPDNSFATKSLGNSKFYTTTNPRSHSFSAPPNGAESNYTTVDPREVAHFNALASTWWDPHGPSRLLHLMNPLRHDFIKSCLDSAPLPFTYPETPASASASVAGPTASSAASSATSEPSSAGSEPTSASNSSARKLKYLDIGCGGGIFTESAARLSSTLSATGVDPTPSVLAVAQQHLSQDPVLQRSGKLKYLNTSIEQLPVPKTDDERVDILTLFEVIEHIEHPAPFLEKCMPFVKPGGWIIMSTIARTWTSWFTTKFVAEDLIGIVPRGTHEWERYINEPELRGWFAKQPGWGNIQNQGVVYVPGIGWKEVQGSEQWGNYFFGVRKDD</sequence>
<dbReference type="Pfam" id="PF08241">
    <property type="entry name" value="Methyltransf_11"/>
    <property type="match status" value="1"/>
</dbReference>
<evidence type="ECO:0000256" key="5">
    <source>
        <dbReference type="HAMAP-Rule" id="MF_03190"/>
    </source>
</evidence>
<keyword evidence="5" id="KW-0999">Mitochondrion inner membrane</keyword>
<feature type="binding site" evidence="5">
    <location>
        <position position="256"/>
    </location>
    <ligand>
        <name>Mg(2+)</name>
        <dbReference type="ChEBI" id="CHEBI:18420"/>
    </ligand>
</feature>
<gene>
    <name evidence="5" type="primary">COQ3</name>
    <name evidence="8" type="ORF">L228DRAFT_258419</name>
</gene>
<dbReference type="EC" id="2.1.1.-" evidence="5"/>
<dbReference type="FunCoup" id="A0A165IHT3">
    <property type="interactions" value="323"/>
</dbReference>
<reference evidence="8 9" key="1">
    <citation type="journal article" date="2016" name="Fungal Biol.">
        <title>The genome of Xylona heveae provides a window into fungal endophytism.</title>
        <authorList>
            <person name="Gazis R."/>
            <person name="Kuo A."/>
            <person name="Riley R."/>
            <person name="LaButti K."/>
            <person name="Lipzen A."/>
            <person name="Lin J."/>
            <person name="Amirebrahimi M."/>
            <person name="Hesse C.N."/>
            <person name="Spatafora J.W."/>
            <person name="Henrissat B."/>
            <person name="Hainaut M."/>
            <person name="Grigoriev I.V."/>
            <person name="Hibbett D.S."/>
        </authorList>
    </citation>
    <scope>NUCLEOTIDE SEQUENCE [LARGE SCALE GENOMIC DNA]</scope>
    <source>
        <strain evidence="8 9">TC161</strain>
    </source>
</reference>
<dbReference type="Proteomes" id="UP000076632">
    <property type="component" value="Unassembled WGS sequence"/>
</dbReference>
<dbReference type="GO" id="GO:0061542">
    <property type="term" value="F:3-demethylubiquinol 3-O-methyltransferase activity"/>
    <property type="evidence" value="ECO:0007669"/>
    <property type="project" value="UniProtKB-UniRule"/>
</dbReference>
<protein>
    <recommendedName>
        <fullName evidence="5">Ubiquinone biosynthesis O-methyltransferase, mitochondrial</fullName>
    </recommendedName>
    <alternativeName>
        <fullName evidence="5">3-demethylubiquinol 3-O-methyltransferase</fullName>
        <ecNumber evidence="5">2.1.1.64</ecNumber>
    </alternativeName>
    <alternativeName>
        <fullName evidence="5">3-demethylubiquinone 3-O-methyltransferase</fullName>
        <ecNumber evidence="5">2.1.1.-</ecNumber>
    </alternativeName>
    <alternativeName>
        <fullName evidence="5">Polyprenyldihydroxybenzoate methyltransferase</fullName>
        <ecNumber evidence="5">2.1.1.114</ecNumber>
    </alternativeName>
</protein>
<keyword evidence="3 5" id="KW-0831">Ubiquinone biosynthesis</keyword>
<comment type="catalytic activity">
    <reaction evidence="5">
        <text>a 3,4-dihydroxy-5-(all-trans-polyprenyl)benzoate + S-adenosyl-L-methionine = a 4-hydroxy-3-methoxy-5-(all-trans-polyprenyl)benzoate + S-adenosyl-L-homocysteine + H(+)</text>
        <dbReference type="Rhea" id="RHEA:44452"/>
        <dbReference type="Rhea" id="RHEA-COMP:10930"/>
        <dbReference type="Rhea" id="RHEA-COMP:10931"/>
        <dbReference type="ChEBI" id="CHEBI:15378"/>
        <dbReference type="ChEBI" id="CHEBI:57856"/>
        <dbReference type="ChEBI" id="CHEBI:59789"/>
        <dbReference type="ChEBI" id="CHEBI:64694"/>
        <dbReference type="ChEBI" id="CHEBI:84443"/>
        <dbReference type="EC" id="2.1.1.114"/>
    </reaction>
</comment>
<evidence type="ECO:0000256" key="2">
    <source>
        <dbReference type="ARBA" id="ARBA00022679"/>
    </source>
</evidence>
<dbReference type="GO" id="GO:0010420">
    <property type="term" value="F:polyprenyldihydroxybenzoate methyltransferase activity"/>
    <property type="evidence" value="ECO:0007669"/>
    <property type="project" value="UniProtKB-UniRule"/>
</dbReference>
<accession>A0A165IHT3</accession>
<dbReference type="GO" id="GO:0120537">
    <property type="term" value="F:3-demethylubiquinone 3-O-methyltransferase activity"/>
    <property type="evidence" value="ECO:0007669"/>
    <property type="project" value="RHEA"/>
</dbReference>
<feature type="binding site" evidence="5">
    <location>
        <position position="255"/>
    </location>
    <ligand>
        <name>S-adenosyl-L-methionine</name>
        <dbReference type="ChEBI" id="CHEBI:59789"/>
    </ligand>
</feature>
<dbReference type="AlphaFoldDB" id="A0A165IHT3"/>
<dbReference type="SUPFAM" id="SSF53335">
    <property type="entry name" value="S-adenosyl-L-methionine-dependent methyltransferases"/>
    <property type="match status" value="1"/>
</dbReference>
<keyword evidence="5" id="KW-0472">Membrane</keyword>
<keyword evidence="8" id="KW-0830">Ubiquinone</keyword>
<comment type="subcellular location">
    <subcellularLocation>
        <location evidence="5">Mitochondrion inner membrane</location>
        <topology evidence="5">Peripheral membrane protein</topology>
        <orientation evidence="5">Matrix side</orientation>
    </subcellularLocation>
</comment>
<keyword evidence="1 5" id="KW-0489">Methyltransferase</keyword>
<dbReference type="UniPathway" id="UPA00232"/>
<dbReference type="HAMAP" id="MF_00472">
    <property type="entry name" value="UbiG"/>
    <property type="match status" value="1"/>
</dbReference>
<evidence type="ECO:0000256" key="4">
    <source>
        <dbReference type="ARBA" id="ARBA00022691"/>
    </source>
</evidence>
<dbReference type="InterPro" id="IPR013216">
    <property type="entry name" value="Methyltransf_11"/>
</dbReference>
<dbReference type="PANTHER" id="PTHR43464:SF19">
    <property type="entry name" value="UBIQUINONE BIOSYNTHESIS O-METHYLTRANSFERASE, MITOCHONDRIAL"/>
    <property type="match status" value="1"/>
</dbReference>
<keyword evidence="4 5" id="KW-0949">S-adenosyl-L-methionine</keyword>
<comment type="similarity">
    <text evidence="5">Belongs to the class I-like SAM-binding methyltransferase superfamily. UbiG/COQ3 family.</text>
</comment>
<evidence type="ECO:0000313" key="8">
    <source>
        <dbReference type="EMBL" id="KZF24919.1"/>
    </source>
</evidence>
<dbReference type="EMBL" id="KV407455">
    <property type="protein sequence ID" value="KZF24919.1"/>
    <property type="molecule type" value="Genomic_DNA"/>
</dbReference>
<feature type="region of interest" description="Disordered" evidence="6">
    <location>
        <begin position="134"/>
        <end position="169"/>
    </location>
</feature>
<dbReference type="InterPro" id="IPR029063">
    <property type="entry name" value="SAM-dependent_MTases_sf"/>
</dbReference>
<feature type="binding site" evidence="5">
    <location>
        <position position="181"/>
    </location>
    <ligand>
        <name>S-adenosyl-L-methionine</name>
        <dbReference type="ChEBI" id="CHEBI:59789"/>
    </ligand>
</feature>
<dbReference type="NCBIfam" id="TIGR01983">
    <property type="entry name" value="UbiG"/>
    <property type="match status" value="1"/>
</dbReference>
<dbReference type="Gene3D" id="3.40.50.150">
    <property type="entry name" value="Vaccinia Virus protein VP39"/>
    <property type="match status" value="1"/>
</dbReference>
<comment type="pathway">
    <text evidence="5">Cofactor biosynthesis; ubiquinone biosynthesis.</text>
</comment>
<dbReference type="STRING" id="1328760.A0A165IHT3"/>
<feature type="domain" description="Methyltransferase type 11" evidence="7">
    <location>
        <begin position="178"/>
        <end position="283"/>
    </location>
</feature>
<dbReference type="InParanoid" id="A0A165IHT3"/>
<keyword evidence="9" id="KW-1185">Reference proteome</keyword>
<keyword evidence="2 5" id="KW-0808">Transferase</keyword>
<evidence type="ECO:0000256" key="1">
    <source>
        <dbReference type="ARBA" id="ARBA00022603"/>
    </source>
</evidence>
<evidence type="ECO:0000313" key="9">
    <source>
        <dbReference type="Proteomes" id="UP000076632"/>
    </source>
</evidence>
<comment type="subunit">
    <text evidence="5">Component of a multi-subunit COQ enzyme complex, composed of at least COQ3, COQ4, COQ5, COQ6, COQ7 and COQ9.</text>
</comment>
<feature type="binding site" evidence="5">
    <location>
        <position position="113"/>
    </location>
    <ligand>
        <name>S-adenosyl-L-methionine</name>
        <dbReference type="ChEBI" id="CHEBI:59789"/>
    </ligand>
</feature>
<evidence type="ECO:0000256" key="6">
    <source>
        <dbReference type="SAM" id="MobiDB-lite"/>
    </source>
</evidence>
<organism evidence="8 9">
    <name type="scientific">Xylona heveae (strain CBS 132557 / TC161)</name>
    <dbReference type="NCBI Taxonomy" id="1328760"/>
    <lineage>
        <taxon>Eukaryota</taxon>
        <taxon>Fungi</taxon>
        <taxon>Dikarya</taxon>
        <taxon>Ascomycota</taxon>
        <taxon>Pezizomycotina</taxon>
        <taxon>Xylonomycetes</taxon>
        <taxon>Xylonales</taxon>
        <taxon>Xylonaceae</taxon>
        <taxon>Xylona</taxon>
    </lineage>
</organism>
<dbReference type="OrthoDB" id="3265906at2759"/>
<evidence type="ECO:0000259" key="7">
    <source>
        <dbReference type="Pfam" id="PF08241"/>
    </source>
</evidence>
<keyword evidence="5" id="KW-0460">Magnesium</keyword>
<dbReference type="GO" id="GO:0032259">
    <property type="term" value="P:methylation"/>
    <property type="evidence" value="ECO:0007669"/>
    <property type="project" value="UniProtKB-KW"/>
</dbReference>
<comment type="function">
    <text evidence="5">O-methyltransferase required for two non-consecutive steps during ubiquinone biosynthesis. Catalyzes the 2 O-methylation of 3,4-dihydroxy-5-(all-trans-polyprenyl)benzoic acid into 4-hydroxy-3-methoxy-5-(all-trans-polyprenyl)benzoic acid. Also catalyzes the last step of ubiquinone biosynthesis by mediating methylation of 3-demethylubiquinone into ubiquinone. Also able to mediate the methylation of 3-demethylubiquinol into ubiquinol.</text>
</comment>
<dbReference type="PANTHER" id="PTHR43464">
    <property type="entry name" value="METHYLTRANSFERASE"/>
    <property type="match status" value="1"/>
</dbReference>
<dbReference type="OMA" id="LASRWWD"/>
<feature type="binding site" evidence="5">
    <location>
        <position position="204"/>
    </location>
    <ligand>
        <name>S-adenosyl-L-methionine</name>
        <dbReference type="ChEBI" id="CHEBI:59789"/>
    </ligand>
</feature>
<comment type="catalytic activity">
    <reaction evidence="5">
        <text>a 3-demethylubiquinone + S-adenosyl-L-methionine = a ubiquinone + S-adenosyl-L-homocysteine</text>
        <dbReference type="Rhea" id="RHEA:81215"/>
        <dbReference type="Rhea" id="RHEA-COMP:9565"/>
        <dbReference type="Rhea" id="RHEA-COMP:19654"/>
        <dbReference type="ChEBI" id="CHEBI:16389"/>
        <dbReference type="ChEBI" id="CHEBI:57856"/>
        <dbReference type="ChEBI" id="CHEBI:59789"/>
        <dbReference type="ChEBI" id="CHEBI:231825"/>
    </reaction>
</comment>
<feature type="binding site" evidence="5">
    <location>
        <position position="259"/>
    </location>
    <ligand>
        <name>Mg(2+)</name>
        <dbReference type="ChEBI" id="CHEBI:18420"/>
    </ligand>
</feature>
<dbReference type="GO" id="GO:0031314">
    <property type="term" value="C:extrinsic component of mitochondrial inner membrane"/>
    <property type="evidence" value="ECO:0007669"/>
    <property type="project" value="UniProtKB-UniRule"/>
</dbReference>